<feature type="region of interest" description="Disordered" evidence="2">
    <location>
        <begin position="110"/>
        <end position="134"/>
    </location>
</feature>
<comment type="caution">
    <text evidence="3">The sequence shown here is derived from an EMBL/GenBank/DDBJ whole genome shotgun (WGS) entry which is preliminary data.</text>
</comment>
<dbReference type="GO" id="GO:0003676">
    <property type="term" value="F:nucleic acid binding"/>
    <property type="evidence" value="ECO:0007669"/>
    <property type="project" value="InterPro"/>
</dbReference>
<feature type="compositionally biased region" description="Basic and acidic residues" evidence="2">
    <location>
        <begin position="110"/>
        <end position="123"/>
    </location>
</feature>
<protein>
    <recommendedName>
        <fullName evidence="5">CCHC-type domain-containing protein</fullName>
    </recommendedName>
</protein>
<dbReference type="AlphaFoldDB" id="A0A9P6GYW3"/>
<dbReference type="Proteomes" id="UP000740883">
    <property type="component" value="Unassembled WGS sequence"/>
</dbReference>
<sequence length="157" mass="19158">MLDVERVELRQVLEVASSDLQDFIFEKIYSGLKEWKEIRENLERVARNEEMEERDKIYEEILEKVMTEYREKQKAERIRLYRERRLARERSQCFICVRFGYHARECRSNKESKLKDEQTEHRTSTKITVHKNRDEIIKSKSVQEEIKKVDRKTGKDS</sequence>
<reference evidence="3 4" key="1">
    <citation type="journal article" date="2020" name="Genome Biol. Evol.">
        <title>Comparative genomics of strictly vertically transmitted, feminizing microsporidia endosymbionts of amphipod crustaceans.</title>
        <authorList>
            <person name="Cormier A."/>
            <person name="Chebbi M.A."/>
            <person name="Giraud I."/>
            <person name="Wattier R."/>
            <person name="Teixeira M."/>
            <person name="Gilbert C."/>
            <person name="Rigaud T."/>
            <person name="Cordaux R."/>
        </authorList>
    </citation>
    <scope>NUCLEOTIDE SEQUENCE [LARGE SCALE GENOMIC DNA]</scope>
    <source>
        <strain evidence="3 4">Ou3-Ou53</strain>
    </source>
</reference>
<evidence type="ECO:0000256" key="1">
    <source>
        <dbReference type="SAM" id="Coils"/>
    </source>
</evidence>
<dbReference type="InterPro" id="IPR036875">
    <property type="entry name" value="Znf_CCHC_sf"/>
</dbReference>
<dbReference type="GO" id="GO:0008270">
    <property type="term" value="F:zinc ion binding"/>
    <property type="evidence" value="ECO:0007669"/>
    <property type="project" value="InterPro"/>
</dbReference>
<dbReference type="EMBL" id="SBJO01000068">
    <property type="protein sequence ID" value="KAF9763575.1"/>
    <property type="molecule type" value="Genomic_DNA"/>
</dbReference>
<name>A0A9P6GYW3_9MICR</name>
<feature type="coiled-coil region" evidence="1">
    <location>
        <begin position="32"/>
        <end position="68"/>
    </location>
</feature>
<dbReference type="SUPFAM" id="SSF57756">
    <property type="entry name" value="Retrovirus zinc finger-like domains"/>
    <property type="match status" value="1"/>
</dbReference>
<organism evidence="3 4">
    <name type="scientific">Nosema granulosis</name>
    <dbReference type="NCBI Taxonomy" id="83296"/>
    <lineage>
        <taxon>Eukaryota</taxon>
        <taxon>Fungi</taxon>
        <taxon>Fungi incertae sedis</taxon>
        <taxon>Microsporidia</taxon>
        <taxon>Nosematidae</taxon>
        <taxon>Nosema</taxon>
    </lineage>
</organism>
<keyword evidence="4" id="KW-1185">Reference proteome</keyword>
<gene>
    <name evidence="3" type="ORF">NGRA_1193</name>
</gene>
<evidence type="ECO:0000256" key="2">
    <source>
        <dbReference type="SAM" id="MobiDB-lite"/>
    </source>
</evidence>
<evidence type="ECO:0008006" key="5">
    <source>
        <dbReference type="Google" id="ProtNLM"/>
    </source>
</evidence>
<proteinExistence type="predicted"/>
<keyword evidence="1" id="KW-0175">Coiled coil</keyword>
<evidence type="ECO:0000313" key="4">
    <source>
        <dbReference type="Proteomes" id="UP000740883"/>
    </source>
</evidence>
<evidence type="ECO:0000313" key="3">
    <source>
        <dbReference type="EMBL" id="KAF9763575.1"/>
    </source>
</evidence>
<accession>A0A9P6GYW3</accession>
<dbReference type="Gene3D" id="4.10.60.10">
    <property type="entry name" value="Zinc finger, CCHC-type"/>
    <property type="match status" value="1"/>
</dbReference>